<dbReference type="PRINTS" id="PR01438">
    <property type="entry name" value="UNVRSLSTRESS"/>
</dbReference>
<dbReference type="PANTHER" id="PTHR46268">
    <property type="entry name" value="STRESS RESPONSE PROTEIN NHAX"/>
    <property type="match status" value="1"/>
</dbReference>
<dbReference type="SUPFAM" id="SSF52402">
    <property type="entry name" value="Adenine nucleotide alpha hydrolases-like"/>
    <property type="match status" value="2"/>
</dbReference>
<feature type="domain" description="UspA" evidence="2">
    <location>
        <begin position="141"/>
        <end position="276"/>
    </location>
</feature>
<evidence type="ECO:0000313" key="3">
    <source>
        <dbReference type="EMBL" id="MFC6883723.1"/>
    </source>
</evidence>
<dbReference type="InterPro" id="IPR014729">
    <property type="entry name" value="Rossmann-like_a/b/a_fold"/>
</dbReference>
<dbReference type="PANTHER" id="PTHR46268:SF6">
    <property type="entry name" value="UNIVERSAL STRESS PROTEIN UP12"/>
    <property type="match status" value="1"/>
</dbReference>
<name>A0ABW2CRP3_9ACTN</name>
<dbReference type="EMBL" id="JBHSXS010000021">
    <property type="protein sequence ID" value="MFC6883723.1"/>
    <property type="molecule type" value="Genomic_DNA"/>
</dbReference>
<comment type="caution">
    <text evidence="3">The sequence shown here is derived from an EMBL/GenBank/DDBJ whole genome shotgun (WGS) entry which is preliminary data.</text>
</comment>
<dbReference type="Gene3D" id="3.40.50.620">
    <property type="entry name" value="HUPs"/>
    <property type="match status" value="2"/>
</dbReference>
<dbReference type="InterPro" id="IPR006015">
    <property type="entry name" value="Universal_stress_UspA"/>
</dbReference>
<comment type="similarity">
    <text evidence="1">Belongs to the universal stress protein A family.</text>
</comment>
<evidence type="ECO:0000259" key="2">
    <source>
        <dbReference type="Pfam" id="PF00582"/>
    </source>
</evidence>
<dbReference type="Proteomes" id="UP001596380">
    <property type="component" value="Unassembled WGS sequence"/>
</dbReference>
<gene>
    <name evidence="3" type="ORF">ACFQKB_28470</name>
</gene>
<protein>
    <submittedName>
        <fullName evidence="3">Universal stress protein</fullName>
    </submittedName>
</protein>
<reference evidence="4" key="1">
    <citation type="journal article" date="2019" name="Int. J. Syst. Evol. Microbiol.">
        <title>The Global Catalogue of Microorganisms (GCM) 10K type strain sequencing project: providing services to taxonomists for standard genome sequencing and annotation.</title>
        <authorList>
            <consortium name="The Broad Institute Genomics Platform"/>
            <consortium name="The Broad Institute Genome Sequencing Center for Infectious Disease"/>
            <person name="Wu L."/>
            <person name="Ma J."/>
        </authorList>
    </citation>
    <scope>NUCLEOTIDE SEQUENCE [LARGE SCALE GENOMIC DNA]</scope>
    <source>
        <strain evidence="4">JCM 3369</strain>
    </source>
</reference>
<dbReference type="InterPro" id="IPR006016">
    <property type="entry name" value="UspA"/>
</dbReference>
<keyword evidence="4" id="KW-1185">Reference proteome</keyword>
<evidence type="ECO:0000256" key="1">
    <source>
        <dbReference type="ARBA" id="ARBA00008791"/>
    </source>
</evidence>
<evidence type="ECO:0000313" key="4">
    <source>
        <dbReference type="Proteomes" id="UP001596380"/>
    </source>
</evidence>
<dbReference type="Pfam" id="PF00582">
    <property type="entry name" value="Usp"/>
    <property type="match status" value="2"/>
</dbReference>
<accession>A0ABW2CRP3</accession>
<sequence length="282" mass="29771">MTELVIVGYDGSAESEAALHWGVDEACARRLPLMLCHAWRWPYPAEYADRDTKTIVQRMGRNILERGGAVAGDLAPGLEVRTLLVDGPACAGLLTESDEASLIVIGSHDPDAVPIGSTALQLPGRAPGPVIVVRRAGSAERRIVAGADGSPGGDAALGFAFGEAELRGWCVQAVYGYWDPGVSEDLSLYSDLEELRRASGARLERAVAPWRDRYPRVPVRTSLVPSQPRSALMEAASGADLIVVGARGSADPHPLDTGITTMTLLRRAACPVAVVRADGADA</sequence>
<proteinExistence type="inferred from homology"/>
<organism evidence="3 4">
    <name type="scientific">Actinomadura yumaensis</name>
    <dbReference type="NCBI Taxonomy" id="111807"/>
    <lineage>
        <taxon>Bacteria</taxon>
        <taxon>Bacillati</taxon>
        <taxon>Actinomycetota</taxon>
        <taxon>Actinomycetes</taxon>
        <taxon>Streptosporangiales</taxon>
        <taxon>Thermomonosporaceae</taxon>
        <taxon>Actinomadura</taxon>
    </lineage>
</organism>
<dbReference type="RefSeq" id="WP_241684526.1">
    <property type="nucleotide sequence ID" value="NZ_JBHSXS010000021.1"/>
</dbReference>
<feature type="domain" description="UspA" evidence="2">
    <location>
        <begin position="3"/>
        <end position="134"/>
    </location>
</feature>